<keyword evidence="3" id="KW-0121">Carboxypeptidase</keyword>
<feature type="domain" description="Beta-lactamase-related" evidence="2">
    <location>
        <begin position="81"/>
        <end position="393"/>
    </location>
</feature>
<keyword evidence="4" id="KW-1185">Reference proteome</keyword>
<dbReference type="SUPFAM" id="SSF56601">
    <property type="entry name" value="beta-lactamase/transpeptidase-like"/>
    <property type="match status" value="1"/>
</dbReference>
<dbReference type="Gene3D" id="3.40.710.10">
    <property type="entry name" value="DD-peptidase/beta-lactamase superfamily"/>
    <property type="match status" value="1"/>
</dbReference>
<dbReference type="InterPro" id="IPR050491">
    <property type="entry name" value="AmpC-like"/>
</dbReference>
<dbReference type="PROSITE" id="PS51318">
    <property type="entry name" value="TAT"/>
    <property type="match status" value="1"/>
</dbReference>
<dbReference type="Proteomes" id="UP000655589">
    <property type="component" value="Unassembled WGS sequence"/>
</dbReference>
<organism evidence="3 4">
    <name type="scientific">Promicromonospora citrea</name>
    <dbReference type="NCBI Taxonomy" id="43677"/>
    <lineage>
        <taxon>Bacteria</taxon>
        <taxon>Bacillati</taxon>
        <taxon>Actinomycetota</taxon>
        <taxon>Actinomycetes</taxon>
        <taxon>Micrococcales</taxon>
        <taxon>Promicromonosporaceae</taxon>
        <taxon>Promicromonospora</taxon>
    </lineage>
</organism>
<proteinExistence type="predicted"/>
<keyword evidence="1" id="KW-0732">Signal</keyword>
<keyword evidence="3" id="KW-0645">Protease</keyword>
<dbReference type="PANTHER" id="PTHR46825:SF7">
    <property type="entry name" value="D-ALANYL-D-ALANINE CARBOXYPEPTIDASE"/>
    <property type="match status" value="1"/>
</dbReference>
<dbReference type="EMBL" id="BMPT01000004">
    <property type="protein sequence ID" value="GGM19585.1"/>
    <property type="molecule type" value="Genomic_DNA"/>
</dbReference>
<dbReference type="InterPro" id="IPR006311">
    <property type="entry name" value="TAT_signal"/>
</dbReference>
<evidence type="ECO:0000313" key="4">
    <source>
        <dbReference type="Proteomes" id="UP000655589"/>
    </source>
</evidence>
<dbReference type="GO" id="GO:0004180">
    <property type="term" value="F:carboxypeptidase activity"/>
    <property type="evidence" value="ECO:0007669"/>
    <property type="project" value="UniProtKB-KW"/>
</dbReference>
<gene>
    <name evidence="3" type="ORF">GCM10010102_13900</name>
</gene>
<dbReference type="InterPro" id="IPR012338">
    <property type="entry name" value="Beta-lactam/transpept-like"/>
</dbReference>
<dbReference type="AlphaFoldDB" id="A0A8H9GFD8"/>
<name>A0A8H9GFD8_9MICO</name>
<protein>
    <submittedName>
        <fullName evidence="3">D-alanyl-D-alanine carboxypeptidase</fullName>
    </submittedName>
</protein>
<accession>A0A8H9GFD8</accession>
<dbReference type="Pfam" id="PF00144">
    <property type="entry name" value="Beta-lactamase"/>
    <property type="match status" value="1"/>
</dbReference>
<reference evidence="3" key="2">
    <citation type="submission" date="2020-09" db="EMBL/GenBank/DDBJ databases">
        <authorList>
            <person name="Sun Q."/>
            <person name="Ohkuma M."/>
        </authorList>
    </citation>
    <scope>NUCLEOTIDE SEQUENCE</scope>
    <source>
        <strain evidence="3">JCM 3051</strain>
    </source>
</reference>
<keyword evidence="3" id="KW-0378">Hydrolase</keyword>
<evidence type="ECO:0000259" key="2">
    <source>
        <dbReference type="Pfam" id="PF00144"/>
    </source>
</evidence>
<feature type="signal peptide" evidence="1">
    <location>
        <begin position="1"/>
        <end position="23"/>
    </location>
</feature>
<feature type="chain" id="PRO_5039048917" evidence="1">
    <location>
        <begin position="24"/>
        <end position="430"/>
    </location>
</feature>
<dbReference type="PANTHER" id="PTHR46825">
    <property type="entry name" value="D-ALANYL-D-ALANINE-CARBOXYPEPTIDASE/ENDOPEPTIDASE AMPH"/>
    <property type="match status" value="1"/>
</dbReference>
<reference evidence="3" key="1">
    <citation type="journal article" date="2014" name="Int. J. Syst. Evol. Microbiol.">
        <title>Complete genome sequence of Corynebacterium casei LMG S-19264T (=DSM 44701T), isolated from a smear-ripened cheese.</title>
        <authorList>
            <consortium name="US DOE Joint Genome Institute (JGI-PGF)"/>
            <person name="Walter F."/>
            <person name="Albersmeier A."/>
            <person name="Kalinowski J."/>
            <person name="Ruckert C."/>
        </authorList>
    </citation>
    <scope>NUCLEOTIDE SEQUENCE</scope>
    <source>
        <strain evidence="3">JCM 3051</strain>
    </source>
</reference>
<dbReference type="InterPro" id="IPR001466">
    <property type="entry name" value="Beta-lactam-related"/>
</dbReference>
<sequence>MTRTTARPHRRAAIALGATLALAAPLAAAGAATAAPATPALDAPETLSATVAEAARAAQQDLARSRALVHRGDRPGGPELDAAVRDLVADGAIAVTARVETPSGTWSRAAGTREREGRAPAHPHDRFRVASNTKPMIATLVMQEVEKGTWTLDTLVEDVLPGVMPAGVTIEQLLSHRSGAPTATDWILASRVSDPSSFDEVFAAMGQEVTEADHIEALRSAPWMNEPGEDFSYSNAGYVVLGMMLEEVTGRSVESLLERRVFAPAGMRHSDYPDDPGVRGPFLHESAYTGPEGAGWYDLDHWDPSLFAAAGAVTSTTEDLADFTQALLTGRLVDEDAVADMLDPRTVGQELFPDYGLGVYRVPDPCEPGAWLYGHDGASYGTQSINLASPDGERQITIGITGRDLVYPYATDEPLYDPTNLMVLMMQETC</sequence>
<evidence type="ECO:0000313" key="3">
    <source>
        <dbReference type="EMBL" id="GGM19585.1"/>
    </source>
</evidence>
<comment type="caution">
    <text evidence="3">The sequence shown here is derived from an EMBL/GenBank/DDBJ whole genome shotgun (WGS) entry which is preliminary data.</text>
</comment>
<dbReference type="RefSeq" id="WP_189086953.1">
    <property type="nucleotide sequence ID" value="NZ_BMPT01000004.1"/>
</dbReference>
<evidence type="ECO:0000256" key="1">
    <source>
        <dbReference type="SAM" id="SignalP"/>
    </source>
</evidence>